<dbReference type="PANTHER" id="PTHR43685:SF2">
    <property type="entry name" value="GLYCOSYLTRANSFERASE 2-LIKE DOMAIN-CONTAINING PROTEIN"/>
    <property type="match status" value="1"/>
</dbReference>
<dbReference type="EMBL" id="JAEQBW010000001">
    <property type="protein sequence ID" value="MBK6264032.1"/>
    <property type="molecule type" value="Genomic_DNA"/>
</dbReference>
<feature type="transmembrane region" description="Helical" evidence="1">
    <location>
        <begin position="6"/>
        <end position="27"/>
    </location>
</feature>
<name>A0A934WW37_9BACT</name>
<sequence>MTNFHPLFYIFCFFLCIQLYFLIRYFLKLSFFAPEPTPSHSQPEVSVVICAHNEIDNLRERLQSILTQEYPVFEVIVVDDRSHDGSYDWLLSIRNDYPFLKVVRIDEVPLHINHKKYALTIGIKASQYETILLTDADCKAISKNWIAKMAYCYGKDTKIVLGVSQYEKSTGLLNKFIRYETLQTAILYLSLALSGKPYMGIGRNLSYKRSLFLENKGFKEYLNITGGDDDLFVNKHANGTNTAICTDMQATLYSKPKTSWKDFITQKKRHLSVGKFYRKKDKFLLGLYHVSQTMLWIFFIFVIGVGQMQEILLVSLLMALRMIGQCVVFRKTSTKFGDINKLWLFPLLEILFNIYYWVIGTNALLSKKVKWK</sequence>
<accession>A0A934WW37</accession>
<keyword evidence="1" id="KW-0472">Membrane</keyword>
<keyword evidence="1" id="KW-0812">Transmembrane</keyword>
<protein>
    <submittedName>
        <fullName evidence="3">Glycosyltransferase</fullName>
    </submittedName>
</protein>
<feature type="domain" description="Glycosyltransferase 2-like" evidence="2">
    <location>
        <begin position="46"/>
        <end position="187"/>
    </location>
</feature>
<evidence type="ECO:0000313" key="4">
    <source>
        <dbReference type="Proteomes" id="UP000611723"/>
    </source>
</evidence>
<dbReference type="Pfam" id="PF00535">
    <property type="entry name" value="Glycos_transf_2"/>
    <property type="match status" value="1"/>
</dbReference>
<dbReference type="Proteomes" id="UP000611723">
    <property type="component" value="Unassembled WGS sequence"/>
</dbReference>
<feature type="transmembrane region" description="Helical" evidence="1">
    <location>
        <begin position="342"/>
        <end position="359"/>
    </location>
</feature>
<dbReference type="RefSeq" id="WP_201429710.1">
    <property type="nucleotide sequence ID" value="NZ_JAEQBW010000001.1"/>
</dbReference>
<dbReference type="InterPro" id="IPR050834">
    <property type="entry name" value="Glycosyltransf_2"/>
</dbReference>
<dbReference type="AlphaFoldDB" id="A0A934WW37"/>
<gene>
    <name evidence="3" type="ORF">JKA74_03200</name>
</gene>
<dbReference type="PANTHER" id="PTHR43685">
    <property type="entry name" value="GLYCOSYLTRANSFERASE"/>
    <property type="match status" value="1"/>
</dbReference>
<dbReference type="SUPFAM" id="SSF53448">
    <property type="entry name" value="Nucleotide-diphospho-sugar transferases"/>
    <property type="match status" value="1"/>
</dbReference>
<proteinExistence type="predicted"/>
<comment type="caution">
    <text evidence="3">The sequence shown here is derived from an EMBL/GenBank/DDBJ whole genome shotgun (WGS) entry which is preliminary data.</text>
</comment>
<keyword evidence="1" id="KW-1133">Transmembrane helix</keyword>
<feature type="transmembrane region" description="Helical" evidence="1">
    <location>
        <begin position="311"/>
        <end position="330"/>
    </location>
</feature>
<dbReference type="Gene3D" id="3.90.550.10">
    <property type="entry name" value="Spore Coat Polysaccharide Biosynthesis Protein SpsA, Chain A"/>
    <property type="match status" value="1"/>
</dbReference>
<dbReference type="InterPro" id="IPR001173">
    <property type="entry name" value="Glyco_trans_2-like"/>
</dbReference>
<evidence type="ECO:0000313" key="3">
    <source>
        <dbReference type="EMBL" id="MBK6264032.1"/>
    </source>
</evidence>
<evidence type="ECO:0000256" key="1">
    <source>
        <dbReference type="SAM" id="Phobius"/>
    </source>
</evidence>
<organism evidence="3 4">
    <name type="scientific">Marivirga aurantiaca</name>
    <dbReference type="NCBI Taxonomy" id="2802615"/>
    <lineage>
        <taxon>Bacteria</taxon>
        <taxon>Pseudomonadati</taxon>
        <taxon>Bacteroidota</taxon>
        <taxon>Cytophagia</taxon>
        <taxon>Cytophagales</taxon>
        <taxon>Marivirgaceae</taxon>
        <taxon>Marivirga</taxon>
    </lineage>
</organism>
<dbReference type="InterPro" id="IPR029044">
    <property type="entry name" value="Nucleotide-diphossugar_trans"/>
</dbReference>
<reference evidence="3" key="1">
    <citation type="submission" date="2021-01" db="EMBL/GenBank/DDBJ databases">
        <title>Marivirga aurantiaca sp. nov., isolated from intertidal surface sediments.</title>
        <authorList>
            <person name="Zhang M."/>
        </authorList>
    </citation>
    <scope>NUCLEOTIDE SEQUENCE</scope>
    <source>
        <strain evidence="3">S37H4</strain>
    </source>
</reference>
<feature type="transmembrane region" description="Helical" evidence="1">
    <location>
        <begin position="283"/>
        <end position="305"/>
    </location>
</feature>
<evidence type="ECO:0000259" key="2">
    <source>
        <dbReference type="Pfam" id="PF00535"/>
    </source>
</evidence>
<keyword evidence="4" id="KW-1185">Reference proteome</keyword>